<keyword evidence="2" id="KW-1185">Reference proteome</keyword>
<dbReference type="GeneID" id="64601204"/>
<dbReference type="OrthoDB" id="2659073at2759"/>
<protein>
    <submittedName>
        <fullName evidence="1">Uncharacterized protein</fullName>
    </submittedName>
</protein>
<sequence length="190" mass="21120">MTLPTLHDHSVQWLLNEYHTISKPKVIKQAFASCHAVPSFNLSFDSLMSCKALQRLRDVQKNEPDIWIKILTYQYKFSEQHGVVDADEEPAFTDNTDTLDGSDVAIKAILQHIADGSQGPLAGYSVDPSNGSLIIHNKAEVYKLEVAGHAQAAEALNMGEGGEESKEIPGFGRGQHRRTVNTLYNDFWSH</sequence>
<accession>A0A9P7AG92</accession>
<reference evidence="1" key="1">
    <citation type="journal article" date="2020" name="New Phytol.">
        <title>Comparative genomics reveals dynamic genome evolution in host specialist ectomycorrhizal fungi.</title>
        <authorList>
            <person name="Lofgren L.A."/>
            <person name="Nguyen N.H."/>
            <person name="Vilgalys R."/>
            <person name="Ruytinx J."/>
            <person name="Liao H.L."/>
            <person name="Branco S."/>
            <person name="Kuo A."/>
            <person name="LaButti K."/>
            <person name="Lipzen A."/>
            <person name="Andreopoulos W."/>
            <person name="Pangilinan J."/>
            <person name="Riley R."/>
            <person name="Hundley H."/>
            <person name="Na H."/>
            <person name="Barry K."/>
            <person name="Grigoriev I.V."/>
            <person name="Stajich J.E."/>
            <person name="Kennedy P.G."/>
        </authorList>
    </citation>
    <scope>NUCLEOTIDE SEQUENCE</scope>
    <source>
        <strain evidence="1">S12</strain>
    </source>
</reference>
<name>A0A9P7AG92_9AGAM</name>
<gene>
    <name evidence="1" type="ORF">HD556DRAFT_1448519</name>
</gene>
<dbReference type="RefSeq" id="XP_041154994.1">
    <property type="nucleotide sequence ID" value="XM_041307440.1"/>
</dbReference>
<proteinExistence type="predicted"/>
<dbReference type="Proteomes" id="UP000719766">
    <property type="component" value="Unassembled WGS sequence"/>
</dbReference>
<dbReference type="AlphaFoldDB" id="A0A9P7AG92"/>
<dbReference type="EMBL" id="JABBWE010000076">
    <property type="protein sequence ID" value="KAG1787671.1"/>
    <property type="molecule type" value="Genomic_DNA"/>
</dbReference>
<evidence type="ECO:0000313" key="2">
    <source>
        <dbReference type="Proteomes" id="UP000719766"/>
    </source>
</evidence>
<evidence type="ECO:0000313" key="1">
    <source>
        <dbReference type="EMBL" id="KAG1787671.1"/>
    </source>
</evidence>
<comment type="caution">
    <text evidence="1">The sequence shown here is derived from an EMBL/GenBank/DDBJ whole genome shotgun (WGS) entry which is preliminary data.</text>
</comment>
<organism evidence="1 2">
    <name type="scientific">Suillus plorans</name>
    <dbReference type="NCBI Taxonomy" id="116603"/>
    <lineage>
        <taxon>Eukaryota</taxon>
        <taxon>Fungi</taxon>
        <taxon>Dikarya</taxon>
        <taxon>Basidiomycota</taxon>
        <taxon>Agaricomycotina</taxon>
        <taxon>Agaricomycetes</taxon>
        <taxon>Agaricomycetidae</taxon>
        <taxon>Boletales</taxon>
        <taxon>Suillineae</taxon>
        <taxon>Suillaceae</taxon>
        <taxon>Suillus</taxon>
    </lineage>
</organism>